<evidence type="ECO:0000313" key="2">
    <source>
        <dbReference type="EMBL" id="GBF57159.1"/>
    </source>
</evidence>
<evidence type="ECO:0000259" key="1">
    <source>
        <dbReference type="Pfam" id="PF02464"/>
    </source>
</evidence>
<proteinExistence type="predicted"/>
<dbReference type="EC" id="3.5.1.42" evidence="2"/>
<dbReference type="Gene3D" id="3.90.950.20">
    <property type="entry name" value="CinA-like"/>
    <property type="match status" value="1"/>
</dbReference>
<dbReference type="OrthoDB" id="9801454at2"/>
<dbReference type="GO" id="GO:0019159">
    <property type="term" value="F:nicotinamide-nucleotide amidase activity"/>
    <property type="evidence" value="ECO:0007669"/>
    <property type="project" value="UniProtKB-EC"/>
</dbReference>
<dbReference type="NCBIfam" id="TIGR00199">
    <property type="entry name" value="PncC_domain"/>
    <property type="match status" value="1"/>
</dbReference>
<dbReference type="InterPro" id="IPR008136">
    <property type="entry name" value="CinA_C"/>
</dbReference>
<organism evidence="2 3">
    <name type="scientific">Candidatus Phycosocius bacilliformis</name>
    <dbReference type="NCBI Taxonomy" id="1445552"/>
    <lineage>
        <taxon>Bacteria</taxon>
        <taxon>Pseudomonadati</taxon>
        <taxon>Pseudomonadota</taxon>
        <taxon>Alphaproteobacteria</taxon>
        <taxon>Caulobacterales</taxon>
        <taxon>Caulobacterales incertae sedis</taxon>
        <taxon>Candidatus Phycosocius</taxon>
    </lineage>
</organism>
<evidence type="ECO:0000313" key="3">
    <source>
        <dbReference type="Proteomes" id="UP000245086"/>
    </source>
</evidence>
<reference evidence="2 3" key="1">
    <citation type="journal article" date="2018" name="Genome Announc.">
        <title>Draft Genome Sequence of "Candidatus Phycosocius bacilliformis," an Alphaproteobacterial Ectosymbiont of the Hydrocarbon-Producing Green Alga Botryococcus braunii.</title>
        <authorList>
            <person name="Tanabe Y."/>
            <person name="Yamaguchi H."/>
            <person name="Watanabe M.M."/>
        </authorList>
    </citation>
    <scope>NUCLEOTIDE SEQUENCE [LARGE SCALE GENOMIC DNA]</scope>
    <source>
        <strain evidence="2 3">BOTRYCO-2</strain>
    </source>
</reference>
<dbReference type="InterPro" id="IPR036653">
    <property type="entry name" value="CinA-like_C"/>
</dbReference>
<dbReference type="SUPFAM" id="SSF142433">
    <property type="entry name" value="CinA-like"/>
    <property type="match status" value="1"/>
</dbReference>
<gene>
    <name evidence="2" type="primary">pncC</name>
    <name evidence="2" type="ORF">PbB2_00819</name>
</gene>
<name>A0A2P2E7W8_9PROT</name>
<sequence>MSIFPPDLEMAARLLIGDAEARGIKIATAESCTGGLVAGLLTEIAGSSAVVERGFVVYSNRAKEEMLHVPGDLLADFGAVSEPVARALAEGALQESRANLTVAITGIAGPGGGTGMKPVGLVHFASARENRAIRHEEHHFGDIGRDNVRMEAIRVALRMLHEGLVA</sequence>
<keyword evidence="2" id="KW-0378">Hydrolase</keyword>
<keyword evidence="3" id="KW-1185">Reference proteome</keyword>
<dbReference type="EMBL" id="BFBR01000002">
    <property type="protein sequence ID" value="GBF57159.1"/>
    <property type="molecule type" value="Genomic_DNA"/>
</dbReference>
<accession>A0A2P2E7W8</accession>
<comment type="caution">
    <text evidence="2">The sequence shown here is derived from an EMBL/GenBank/DDBJ whole genome shotgun (WGS) entry which is preliminary data.</text>
</comment>
<protein>
    <submittedName>
        <fullName evidence="2">Nicotinamide-nucleotide amidohydrolase PncC</fullName>
        <ecNumber evidence="2">3.5.1.42</ecNumber>
    </submittedName>
</protein>
<dbReference type="AlphaFoldDB" id="A0A2P2E7W8"/>
<feature type="domain" description="CinA C-terminal" evidence="1">
    <location>
        <begin position="16"/>
        <end position="162"/>
    </location>
</feature>
<dbReference type="Proteomes" id="UP000245086">
    <property type="component" value="Unassembled WGS sequence"/>
</dbReference>
<dbReference type="Pfam" id="PF02464">
    <property type="entry name" value="CinA"/>
    <property type="match status" value="1"/>
</dbReference>